<evidence type="ECO:0000313" key="8">
    <source>
        <dbReference type="Proteomes" id="UP001141259"/>
    </source>
</evidence>
<dbReference type="Pfam" id="PF03704">
    <property type="entry name" value="BTAD"/>
    <property type="match status" value="1"/>
</dbReference>
<name>A0A9X2VMX4_9PSEU</name>
<proteinExistence type="inferred from homology"/>
<dbReference type="Gene3D" id="1.10.10.10">
    <property type="entry name" value="Winged helix-like DNA-binding domain superfamily/Winged helix DNA-binding domain"/>
    <property type="match status" value="2"/>
</dbReference>
<dbReference type="InterPro" id="IPR001867">
    <property type="entry name" value="OmpR/PhoB-type_DNA-bd"/>
</dbReference>
<keyword evidence="3 5" id="KW-0238">DNA-binding</keyword>
<dbReference type="SMART" id="SM00862">
    <property type="entry name" value="Trans_reg_C"/>
    <property type="match status" value="1"/>
</dbReference>
<dbReference type="GO" id="GO:0000160">
    <property type="term" value="P:phosphorelay signal transduction system"/>
    <property type="evidence" value="ECO:0007669"/>
    <property type="project" value="InterPro"/>
</dbReference>
<dbReference type="InterPro" id="IPR016032">
    <property type="entry name" value="Sig_transdc_resp-reg_C-effctor"/>
</dbReference>
<evidence type="ECO:0000256" key="4">
    <source>
        <dbReference type="ARBA" id="ARBA00023163"/>
    </source>
</evidence>
<dbReference type="GO" id="GO:0043531">
    <property type="term" value="F:ADP binding"/>
    <property type="evidence" value="ECO:0007669"/>
    <property type="project" value="InterPro"/>
</dbReference>
<feature type="domain" description="OmpR/PhoB-type" evidence="6">
    <location>
        <begin position="1"/>
        <end position="105"/>
    </location>
</feature>
<dbReference type="PROSITE" id="PS51755">
    <property type="entry name" value="OMPR_PHOB"/>
    <property type="match status" value="1"/>
</dbReference>
<dbReference type="EMBL" id="JANYMP010000010">
    <property type="protein sequence ID" value="MCS7479545.1"/>
    <property type="molecule type" value="Genomic_DNA"/>
</dbReference>
<dbReference type="GO" id="GO:0006355">
    <property type="term" value="P:regulation of DNA-templated transcription"/>
    <property type="evidence" value="ECO:0007669"/>
    <property type="project" value="InterPro"/>
</dbReference>
<dbReference type="InterPro" id="IPR011990">
    <property type="entry name" value="TPR-like_helical_dom_sf"/>
</dbReference>
<accession>A0A9X2VMX4</accession>
<dbReference type="RefSeq" id="WP_259625041.1">
    <property type="nucleotide sequence ID" value="NZ_JANYMP010000010.1"/>
</dbReference>
<dbReference type="Pfam" id="PF13424">
    <property type="entry name" value="TPR_12"/>
    <property type="match status" value="1"/>
</dbReference>
<evidence type="ECO:0000313" key="7">
    <source>
        <dbReference type="EMBL" id="MCS7479545.1"/>
    </source>
</evidence>
<keyword evidence="2" id="KW-0805">Transcription regulation</keyword>
<reference evidence="7" key="1">
    <citation type="submission" date="2022-08" db="EMBL/GenBank/DDBJ databases">
        <authorList>
            <person name="Tistechok S."/>
            <person name="Samborskyy M."/>
            <person name="Roman I."/>
        </authorList>
    </citation>
    <scope>NUCLEOTIDE SEQUENCE</scope>
    <source>
        <strain evidence="7">DSM 103496</strain>
    </source>
</reference>
<dbReference type="InterPro" id="IPR036388">
    <property type="entry name" value="WH-like_DNA-bd_sf"/>
</dbReference>
<dbReference type="CDD" id="cd15831">
    <property type="entry name" value="BTAD"/>
    <property type="match status" value="1"/>
</dbReference>
<dbReference type="AlphaFoldDB" id="A0A9X2VMX4"/>
<dbReference type="SUPFAM" id="SSF52540">
    <property type="entry name" value="P-loop containing nucleoside triphosphate hydrolases"/>
    <property type="match status" value="1"/>
</dbReference>
<comment type="caution">
    <text evidence="7">The sequence shown here is derived from an EMBL/GenBank/DDBJ whole genome shotgun (WGS) entry which is preliminary data.</text>
</comment>
<dbReference type="InterPro" id="IPR005158">
    <property type="entry name" value="BTAD"/>
</dbReference>
<feature type="DNA-binding region" description="OmpR/PhoB-type" evidence="5">
    <location>
        <begin position="1"/>
        <end position="105"/>
    </location>
</feature>
<evidence type="ECO:0000256" key="2">
    <source>
        <dbReference type="ARBA" id="ARBA00023015"/>
    </source>
</evidence>
<dbReference type="InterPro" id="IPR051677">
    <property type="entry name" value="AfsR-DnrI-RedD_regulator"/>
</dbReference>
<evidence type="ECO:0000256" key="5">
    <source>
        <dbReference type="PROSITE-ProRule" id="PRU01091"/>
    </source>
</evidence>
<protein>
    <submittedName>
        <fullName evidence="7">Tetratricopeptide repeat protein</fullName>
    </submittedName>
</protein>
<organism evidence="7 8">
    <name type="scientific">Umezawaea endophytica</name>
    <dbReference type="NCBI Taxonomy" id="1654476"/>
    <lineage>
        <taxon>Bacteria</taxon>
        <taxon>Bacillati</taxon>
        <taxon>Actinomycetota</taxon>
        <taxon>Actinomycetes</taxon>
        <taxon>Pseudonocardiales</taxon>
        <taxon>Pseudonocardiaceae</taxon>
        <taxon>Umezawaea</taxon>
    </lineage>
</organism>
<comment type="similarity">
    <text evidence="1">Belongs to the AfsR/DnrI/RedD regulatory family.</text>
</comment>
<dbReference type="Proteomes" id="UP001141259">
    <property type="component" value="Unassembled WGS sequence"/>
</dbReference>
<dbReference type="SMART" id="SM01043">
    <property type="entry name" value="BTAD"/>
    <property type="match status" value="1"/>
</dbReference>
<keyword evidence="4" id="KW-0804">Transcription</keyword>
<dbReference type="PRINTS" id="PR00364">
    <property type="entry name" value="DISEASERSIST"/>
</dbReference>
<keyword evidence="8" id="KW-1185">Reference proteome</keyword>
<evidence type="ECO:0000256" key="1">
    <source>
        <dbReference type="ARBA" id="ARBA00005820"/>
    </source>
</evidence>
<dbReference type="Gene3D" id="1.25.40.10">
    <property type="entry name" value="Tetratricopeptide repeat domain"/>
    <property type="match status" value="3"/>
</dbReference>
<dbReference type="SUPFAM" id="SSF48452">
    <property type="entry name" value="TPR-like"/>
    <property type="match status" value="3"/>
</dbReference>
<gene>
    <name evidence="7" type="ORF">NZH93_22010</name>
</gene>
<dbReference type="PANTHER" id="PTHR35807:SF1">
    <property type="entry name" value="TRANSCRIPTIONAL REGULATOR REDD"/>
    <property type="match status" value="1"/>
</dbReference>
<dbReference type="Pfam" id="PF00486">
    <property type="entry name" value="Trans_reg_C"/>
    <property type="match status" value="1"/>
</dbReference>
<evidence type="ECO:0000259" key="6">
    <source>
        <dbReference type="PROSITE" id="PS51755"/>
    </source>
</evidence>
<evidence type="ECO:0000256" key="3">
    <source>
        <dbReference type="ARBA" id="ARBA00023125"/>
    </source>
</evidence>
<dbReference type="SUPFAM" id="SSF46894">
    <property type="entry name" value="C-terminal effector domain of the bipartite response regulators"/>
    <property type="match status" value="1"/>
</dbReference>
<dbReference type="PANTHER" id="PTHR35807">
    <property type="entry name" value="TRANSCRIPTIONAL REGULATOR REDD-RELATED"/>
    <property type="match status" value="1"/>
</dbReference>
<dbReference type="InterPro" id="IPR027417">
    <property type="entry name" value="P-loop_NTPase"/>
</dbReference>
<dbReference type="GO" id="GO:0003677">
    <property type="term" value="F:DNA binding"/>
    <property type="evidence" value="ECO:0007669"/>
    <property type="project" value="UniProtKB-UniRule"/>
</dbReference>
<sequence>MQFRILGPVEVSDDDGDLLAPLPPKAGRILAVLAADCGRVVPVDRLIDLVWGERAPTQARKSLQVHISGLRRAGVPVEHRTAGYRLDADPDQVDAHVFRGLVARAGETADPAERRAVLGEALALWRGSPMAGIDRLGGPMEAQRLAAVEDAVDADLALGHHAEVVDLLSGLVEEHPLSERLRVRQMRALAGSGHRAEAMKVFQDTRRLLVDELGVEPGPELQQLYRAVLQGDEPEEPSRRNYLPRDVGDFTGRADELTRLTEGDPHGVWWIEGAPGVGKSALAVHAAHRLAARYPDGQLFVDLHALPSTPGAALDTLLRAIDVPSVRIPAQLDERAALWRAQLTGRRVLIVLDGVSSAAQVRVLLPGAPGCLTLVTSRLRPADSQARRLTLDVLTSAEAVALLADILGDDRVAEEPEAALEVARLCGHLPLAVRITGARLAARPHWPVSRLVSRLSDERGRLDELVADDLAVRGSLELSFRALDEPARRAYRAFGFLDHPEVPADLASPLLGVPEREAEDVLDRLVDARLLDVTGEGRYRMHDLVRIHARELAEAETADSGRLTAVRRVVAECLARVDGCVERLMPAVSQVRGFRVQGYFGELHDHPVPPAERDAWFAVEEPLLIKVVERAAELGFAADACDLAEALVFAWFGLRNRYDGWERTHRAALDAVVAAGDRRREAVLRCSLGQLQYKRDEFTEAGLWFAAAGALYVELGDRRGEAIALNGEGMVTRERAQYHHALAAMTRARDLLAELGDGEGVAHSLYGIGSVQRELARDEEALHNLRAAGTAYLVAGSRRGEVLAVRGIGLVHRARGEYAEAEQYLRRAHETASALGDPLVSSYTAQSLAKACVRTGRFTEAAELLAEALPNCRELGDRFGLALVRRTIGELHLASGEVDRAVVVLRAALAGWDELDLPAWRARTLRDLGAAHAASGDAAGAAHCWSEAALLLEGLGSREAGESATWPRWSCAPVSP</sequence>